<dbReference type="AlphaFoldDB" id="A0AAD4QL68"/>
<organism evidence="1 2">
    <name type="scientific">Multifurca ochricompacta</name>
    <dbReference type="NCBI Taxonomy" id="376703"/>
    <lineage>
        <taxon>Eukaryota</taxon>
        <taxon>Fungi</taxon>
        <taxon>Dikarya</taxon>
        <taxon>Basidiomycota</taxon>
        <taxon>Agaricomycotina</taxon>
        <taxon>Agaricomycetes</taxon>
        <taxon>Russulales</taxon>
        <taxon>Russulaceae</taxon>
        <taxon>Multifurca</taxon>
    </lineage>
</organism>
<feature type="non-terminal residue" evidence="1">
    <location>
        <position position="1"/>
    </location>
</feature>
<accession>A0AAD4QL68</accession>
<gene>
    <name evidence="1" type="ORF">B0F90DRAFT_1748161</name>
</gene>
<protein>
    <submittedName>
        <fullName evidence="1">Uncharacterized protein</fullName>
    </submittedName>
</protein>
<dbReference type="EMBL" id="WTXG01000053">
    <property type="protein sequence ID" value="KAI0295893.1"/>
    <property type="molecule type" value="Genomic_DNA"/>
</dbReference>
<evidence type="ECO:0000313" key="1">
    <source>
        <dbReference type="EMBL" id="KAI0295893.1"/>
    </source>
</evidence>
<comment type="caution">
    <text evidence="1">The sequence shown here is derived from an EMBL/GenBank/DDBJ whole genome shotgun (WGS) entry which is preliminary data.</text>
</comment>
<evidence type="ECO:0000313" key="2">
    <source>
        <dbReference type="Proteomes" id="UP001203297"/>
    </source>
</evidence>
<reference evidence="1" key="1">
    <citation type="journal article" date="2022" name="New Phytol.">
        <title>Evolutionary transition to the ectomycorrhizal habit in the genomes of a hyperdiverse lineage of mushroom-forming fungi.</title>
        <authorList>
            <person name="Looney B."/>
            <person name="Miyauchi S."/>
            <person name="Morin E."/>
            <person name="Drula E."/>
            <person name="Courty P.E."/>
            <person name="Kohler A."/>
            <person name="Kuo A."/>
            <person name="LaButti K."/>
            <person name="Pangilinan J."/>
            <person name="Lipzen A."/>
            <person name="Riley R."/>
            <person name="Andreopoulos W."/>
            <person name="He G."/>
            <person name="Johnson J."/>
            <person name="Nolan M."/>
            <person name="Tritt A."/>
            <person name="Barry K.W."/>
            <person name="Grigoriev I.V."/>
            <person name="Nagy L.G."/>
            <person name="Hibbett D."/>
            <person name="Henrissat B."/>
            <person name="Matheny P.B."/>
            <person name="Labbe J."/>
            <person name="Martin F.M."/>
        </authorList>
    </citation>
    <scope>NUCLEOTIDE SEQUENCE</scope>
    <source>
        <strain evidence="1">BPL690</strain>
    </source>
</reference>
<sequence>MHAVLSFCFLFLSYLLYCPPFLFFFLPSLRIQTTDDDKSQRNIKENNKYATNFYDVVLVVVERESLMTLAPLGACMKFAHAWLEQLTKQIANTCGYGGTGYY</sequence>
<keyword evidence="2" id="KW-1185">Reference proteome</keyword>
<dbReference type="Proteomes" id="UP001203297">
    <property type="component" value="Unassembled WGS sequence"/>
</dbReference>
<proteinExistence type="predicted"/>
<name>A0AAD4QL68_9AGAM</name>